<proteinExistence type="predicted"/>
<keyword evidence="6 7" id="KW-0472">Membrane</keyword>
<keyword evidence="4 7" id="KW-0812">Transmembrane</keyword>
<feature type="transmembrane region" description="Helical" evidence="7">
    <location>
        <begin position="181"/>
        <end position="200"/>
    </location>
</feature>
<keyword evidence="3" id="KW-1003">Cell membrane</keyword>
<reference evidence="9 10" key="1">
    <citation type="submission" date="2024-10" db="EMBL/GenBank/DDBJ databases">
        <authorList>
            <person name="Ratan Roy A."/>
            <person name="Morales Sandoval P.H."/>
            <person name="De Los Santos Villalobos S."/>
            <person name="Chakraborty S."/>
            <person name="Mukherjee J."/>
        </authorList>
    </citation>
    <scope>NUCLEOTIDE SEQUENCE [LARGE SCALE GENOMIC DNA]</scope>
    <source>
        <strain evidence="9 10">S1</strain>
    </source>
</reference>
<feature type="transmembrane region" description="Helical" evidence="7">
    <location>
        <begin position="299"/>
        <end position="318"/>
    </location>
</feature>
<organism evidence="9 10">
    <name type="scientific">Almyronema epifaneia S1</name>
    <dbReference type="NCBI Taxonomy" id="2991925"/>
    <lineage>
        <taxon>Bacteria</taxon>
        <taxon>Bacillati</taxon>
        <taxon>Cyanobacteriota</taxon>
        <taxon>Cyanophyceae</taxon>
        <taxon>Nodosilineales</taxon>
        <taxon>Nodosilineaceae</taxon>
        <taxon>Almyronema</taxon>
        <taxon>Almyronema epifaneia</taxon>
    </lineage>
</organism>
<evidence type="ECO:0000313" key="9">
    <source>
        <dbReference type="EMBL" id="MFE4107091.1"/>
    </source>
</evidence>
<evidence type="ECO:0000256" key="1">
    <source>
        <dbReference type="ARBA" id="ARBA00004651"/>
    </source>
</evidence>
<evidence type="ECO:0000256" key="4">
    <source>
        <dbReference type="ARBA" id="ARBA00022692"/>
    </source>
</evidence>
<feature type="transmembrane region" description="Helical" evidence="7">
    <location>
        <begin position="52"/>
        <end position="72"/>
    </location>
</feature>
<feature type="domain" description="Major facilitator superfamily (MFS) profile" evidence="8">
    <location>
        <begin position="22"/>
        <end position="417"/>
    </location>
</feature>
<feature type="transmembrane region" description="Helical" evidence="7">
    <location>
        <begin position="361"/>
        <end position="383"/>
    </location>
</feature>
<feature type="transmembrane region" description="Helical" evidence="7">
    <location>
        <begin position="267"/>
        <end position="287"/>
    </location>
</feature>
<evidence type="ECO:0000256" key="5">
    <source>
        <dbReference type="ARBA" id="ARBA00022989"/>
    </source>
</evidence>
<dbReference type="PROSITE" id="PS50850">
    <property type="entry name" value="MFS"/>
    <property type="match status" value="1"/>
</dbReference>
<keyword evidence="10" id="KW-1185">Reference proteome</keyword>
<dbReference type="InterPro" id="IPR020846">
    <property type="entry name" value="MFS_dom"/>
</dbReference>
<dbReference type="PANTHER" id="PTHR23517">
    <property type="entry name" value="RESISTANCE PROTEIN MDTM, PUTATIVE-RELATED-RELATED"/>
    <property type="match status" value="1"/>
</dbReference>
<evidence type="ECO:0000259" key="8">
    <source>
        <dbReference type="PROSITE" id="PS50850"/>
    </source>
</evidence>
<keyword evidence="5 7" id="KW-1133">Transmembrane helix</keyword>
<dbReference type="SUPFAM" id="SSF103473">
    <property type="entry name" value="MFS general substrate transporter"/>
    <property type="match status" value="1"/>
</dbReference>
<comment type="caution">
    <text evidence="9">The sequence shown here is derived from an EMBL/GenBank/DDBJ whole genome shotgun (WGS) entry which is preliminary data.</text>
</comment>
<dbReference type="InterPro" id="IPR050171">
    <property type="entry name" value="MFS_Transporters"/>
</dbReference>
<dbReference type="PANTHER" id="PTHR23517:SF2">
    <property type="entry name" value="MULTIDRUG RESISTANCE PROTEIN MDTH"/>
    <property type="match status" value="1"/>
</dbReference>
<sequence length="420" mass="45156">MANRVWGAFEKVQRWLPALDARVWLLAGGRLLSQIGIGFTLFYAPIFFVDQVGLSATQVGLGIGIGAIAGLIGRFWGGSMADSPQWGRRKTLLLSAAISAIADAILFTADNFPLFTLGNVVMDFGVGLYWPATEAVVADITVAEQRNEAFAIVRLADSIGLGLGVVMGGALISLTGLYRALFAIDGVTFLLFFGVIYWAIAETLPDQPTDSPFFEGWGVALRDLNLLTYVTVNIFFTSYLAQMQSTLPVYFNQFVSVGDSGKGLSEATLSVLFTGYVVLTALCQLPMARRLKGLRLPRALMFSACAWGVGFVFIYLAGTLTTLPLLWAVLALSTMAIATVAYTPISSAIIVYMARDDLRGVYLSVNSMCWALGYLIGPPLGGWALDQPRAIADGFWLAAALSVGGAIAILHILDRRLVHP</sequence>
<comment type="subcellular location">
    <subcellularLocation>
        <location evidence="1">Cell membrane</location>
        <topology evidence="1">Multi-pass membrane protein</topology>
    </subcellularLocation>
</comment>
<evidence type="ECO:0000256" key="3">
    <source>
        <dbReference type="ARBA" id="ARBA00022475"/>
    </source>
</evidence>
<feature type="transmembrane region" description="Helical" evidence="7">
    <location>
        <begin position="92"/>
        <end position="109"/>
    </location>
</feature>
<protein>
    <submittedName>
        <fullName evidence="9">MFS transporter</fullName>
    </submittedName>
</protein>
<evidence type="ECO:0000256" key="2">
    <source>
        <dbReference type="ARBA" id="ARBA00022448"/>
    </source>
</evidence>
<evidence type="ECO:0000256" key="7">
    <source>
        <dbReference type="SAM" id="Phobius"/>
    </source>
</evidence>
<feature type="transmembrane region" description="Helical" evidence="7">
    <location>
        <begin position="395"/>
        <end position="413"/>
    </location>
</feature>
<dbReference type="InterPro" id="IPR011701">
    <property type="entry name" value="MFS"/>
</dbReference>
<dbReference type="Pfam" id="PF07690">
    <property type="entry name" value="MFS_1"/>
    <property type="match status" value="2"/>
</dbReference>
<keyword evidence="2" id="KW-0813">Transport</keyword>
<name>A0ABW6IFX1_9CYAN</name>
<dbReference type="Proteomes" id="UP001600165">
    <property type="component" value="Unassembled WGS sequence"/>
</dbReference>
<gene>
    <name evidence="9" type="ORF">ACFVKH_12420</name>
</gene>
<dbReference type="EMBL" id="JBHZOL010000078">
    <property type="protein sequence ID" value="MFE4107091.1"/>
    <property type="molecule type" value="Genomic_DNA"/>
</dbReference>
<dbReference type="RefSeq" id="WP_377965477.1">
    <property type="nucleotide sequence ID" value="NZ_JBHZOL010000078.1"/>
</dbReference>
<accession>A0ABW6IFX1</accession>
<feature type="transmembrane region" description="Helical" evidence="7">
    <location>
        <begin position="21"/>
        <end position="46"/>
    </location>
</feature>
<feature type="transmembrane region" description="Helical" evidence="7">
    <location>
        <begin position="151"/>
        <end position="174"/>
    </location>
</feature>
<dbReference type="Gene3D" id="1.20.1250.20">
    <property type="entry name" value="MFS general substrate transporter like domains"/>
    <property type="match status" value="1"/>
</dbReference>
<evidence type="ECO:0000313" key="10">
    <source>
        <dbReference type="Proteomes" id="UP001600165"/>
    </source>
</evidence>
<dbReference type="InterPro" id="IPR036259">
    <property type="entry name" value="MFS_trans_sf"/>
</dbReference>
<evidence type="ECO:0000256" key="6">
    <source>
        <dbReference type="ARBA" id="ARBA00023136"/>
    </source>
</evidence>
<feature type="transmembrane region" description="Helical" evidence="7">
    <location>
        <begin position="324"/>
        <end position="354"/>
    </location>
</feature>